<keyword evidence="2 7" id="KW-0597">Phosphoprotein</keyword>
<evidence type="ECO:0000313" key="11">
    <source>
        <dbReference type="EMBL" id="NYE05451.1"/>
    </source>
</evidence>
<dbReference type="InterPro" id="IPR011006">
    <property type="entry name" value="CheY-like_superfamily"/>
</dbReference>
<dbReference type="CDD" id="cd00383">
    <property type="entry name" value="trans_reg_C"/>
    <property type="match status" value="1"/>
</dbReference>
<dbReference type="PROSITE" id="PS50110">
    <property type="entry name" value="RESPONSE_REGULATORY"/>
    <property type="match status" value="1"/>
</dbReference>
<dbReference type="GO" id="GO:0006355">
    <property type="term" value="P:regulation of DNA-templated transcription"/>
    <property type="evidence" value="ECO:0007669"/>
    <property type="project" value="InterPro"/>
</dbReference>
<gene>
    <name evidence="11" type="ORF">F4694_002204</name>
</gene>
<dbReference type="Pfam" id="PF00486">
    <property type="entry name" value="Trans_reg_C"/>
    <property type="match status" value="1"/>
</dbReference>
<evidence type="ECO:0000256" key="6">
    <source>
        <dbReference type="ARBA" id="ARBA00023163"/>
    </source>
</evidence>
<feature type="domain" description="Response regulatory" evidence="9">
    <location>
        <begin position="3"/>
        <end position="116"/>
    </location>
</feature>
<comment type="caution">
    <text evidence="11">The sequence shown here is derived from an EMBL/GenBank/DDBJ whole genome shotgun (WGS) entry which is preliminary data.</text>
</comment>
<dbReference type="Pfam" id="PF00072">
    <property type="entry name" value="Response_reg"/>
    <property type="match status" value="1"/>
</dbReference>
<feature type="domain" description="OmpR/PhoB-type" evidence="10">
    <location>
        <begin position="130"/>
        <end position="228"/>
    </location>
</feature>
<name>A0A852TB62_9BACI</name>
<dbReference type="SMART" id="SM00448">
    <property type="entry name" value="REC"/>
    <property type="match status" value="1"/>
</dbReference>
<dbReference type="AlphaFoldDB" id="A0A852TB62"/>
<dbReference type="Proteomes" id="UP000548423">
    <property type="component" value="Unassembled WGS sequence"/>
</dbReference>
<sequence>MKKILIIEDERSIAELEQDYLEINGFQTEMVHTGDIGLQKALTQDYDLILLDVMLPNIDGFEICKKIRSVKDIPIIMVTAKKEEIDKIRGLGLGADDYLVKPFSPNEMVARVKAHLSRYERLSMQPTTESQGIYIRGLFVDRSSRRVFVNNKEITLTTKEFDVLTFLALNPDQVFSKDHLFERIWGYDSNGDVSTVTVHIRKIREKIEHDPSNPEYIETVWGSGYRFH</sequence>
<comment type="subcellular location">
    <subcellularLocation>
        <location evidence="1">Cytoplasm</location>
    </subcellularLocation>
</comment>
<evidence type="ECO:0000256" key="3">
    <source>
        <dbReference type="ARBA" id="ARBA00023012"/>
    </source>
</evidence>
<evidence type="ECO:0000256" key="7">
    <source>
        <dbReference type="PROSITE-ProRule" id="PRU00169"/>
    </source>
</evidence>
<dbReference type="InterPro" id="IPR039420">
    <property type="entry name" value="WalR-like"/>
</dbReference>
<feature type="modified residue" description="4-aspartylphosphate" evidence="7">
    <location>
        <position position="52"/>
    </location>
</feature>
<dbReference type="SMART" id="SM00862">
    <property type="entry name" value="Trans_reg_C"/>
    <property type="match status" value="1"/>
</dbReference>
<dbReference type="FunFam" id="3.40.50.2300:FF:000001">
    <property type="entry name" value="DNA-binding response regulator PhoB"/>
    <property type="match status" value="1"/>
</dbReference>
<dbReference type="Gene3D" id="3.40.50.2300">
    <property type="match status" value="1"/>
</dbReference>
<reference evidence="12" key="1">
    <citation type="submission" date="2020-07" db="EMBL/GenBank/DDBJ databases">
        <authorList>
            <person name="Partida-Martinez L."/>
            <person name="Huntemann M."/>
            <person name="Clum A."/>
            <person name="Wang J."/>
            <person name="Palaniappan K."/>
            <person name="Ritter S."/>
            <person name="Chen I.-M."/>
            <person name="Stamatis D."/>
            <person name="Reddy T."/>
            <person name="O'Malley R."/>
            <person name="Daum C."/>
            <person name="Shapiro N."/>
            <person name="Ivanova N."/>
            <person name="Kyrpides N."/>
            <person name="Woyke T."/>
        </authorList>
    </citation>
    <scope>NUCLEOTIDE SEQUENCE [LARGE SCALE GENOMIC DNA]</scope>
    <source>
        <strain evidence="12">AT2.8</strain>
    </source>
</reference>
<dbReference type="InterPro" id="IPR001789">
    <property type="entry name" value="Sig_transdc_resp-reg_receiver"/>
</dbReference>
<evidence type="ECO:0000313" key="12">
    <source>
        <dbReference type="Proteomes" id="UP000548423"/>
    </source>
</evidence>
<dbReference type="PROSITE" id="PS51755">
    <property type="entry name" value="OMPR_PHOB"/>
    <property type="match status" value="1"/>
</dbReference>
<evidence type="ECO:0000256" key="5">
    <source>
        <dbReference type="ARBA" id="ARBA00023125"/>
    </source>
</evidence>
<evidence type="ECO:0000256" key="4">
    <source>
        <dbReference type="ARBA" id="ARBA00023015"/>
    </source>
</evidence>
<evidence type="ECO:0000256" key="8">
    <source>
        <dbReference type="PROSITE-ProRule" id="PRU01091"/>
    </source>
</evidence>
<dbReference type="FunFam" id="1.10.10.10:FF:000018">
    <property type="entry name" value="DNA-binding response regulator ResD"/>
    <property type="match status" value="1"/>
</dbReference>
<dbReference type="PANTHER" id="PTHR48111:SF26">
    <property type="entry name" value="STAGE 0 SPORULATION PROTEIN A HOMOLOG"/>
    <property type="match status" value="1"/>
</dbReference>
<dbReference type="GO" id="GO:0000976">
    <property type="term" value="F:transcription cis-regulatory region binding"/>
    <property type="evidence" value="ECO:0007669"/>
    <property type="project" value="TreeGrafter"/>
</dbReference>
<evidence type="ECO:0000259" key="10">
    <source>
        <dbReference type="PROSITE" id="PS51755"/>
    </source>
</evidence>
<evidence type="ECO:0000259" key="9">
    <source>
        <dbReference type="PROSITE" id="PS50110"/>
    </source>
</evidence>
<dbReference type="PANTHER" id="PTHR48111">
    <property type="entry name" value="REGULATOR OF RPOS"/>
    <property type="match status" value="1"/>
</dbReference>
<dbReference type="InterPro" id="IPR016032">
    <property type="entry name" value="Sig_transdc_resp-reg_C-effctor"/>
</dbReference>
<dbReference type="SUPFAM" id="SSF52172">
    <property type="entry name" value="CheY-like"/>
    <property type="match status" value="1"/>
</dbReference>
<evidence type="ECO:0000256" key="1">
    <source>
        <dbReference type="ARBA" id="ARBA00004496"/>
    </source>
</evidence>
<keyword evidence="6" id="KW-0804">Transcription</keyword>
<evidence type="ECO:0000256" key="2">
    <source>
        <dbReference type="ARBA" id="ARBA00022553"/>
    </source>
</evidence>
<protein>
    <submittedName>
        <fullName evidence="11">DNA-binding response OmpR family regulator</fullName>
    </submittedName>
</protein>
<dbReference type="GO" id="GO:0005829">
    <property type="term" value="C:cytosol"/>
    <property type="evidence" value="ECO:0007669"/>
    <property type="project" value="TreeGrafter"/>
</dbReference>
<dbReference type="GO" id="GO:0000156">
    <property type="term" value="F:phosphorelay response regulator activity"/>
    <property type="evidence" value="ECO:0007669"/>
    <property type="project" value="TreeGrafter"/>
</dbReference>
<accession>A0A852TB62</accession>
<keyword evidence="3" id="KW-0902">Two-component regulatory system</keyword>
<proteinExistence type="predicted"/>
<organism evidence="11 12">
    <name type="scientific">Neobacillus niacini</name>
    <dbReference type="NCBI Taxonomy" id="86668"/>
    <lineage>
        <taxon>Bacteria</taxon>
        <taxon>Bacillati</taxon>
        <taxon>Bacillota</taxon>
        <taxon>Bacilli</taxon>
        <taxon>Bacillales</taxon>
        <taxon>Bacillaceae</taxon>
        <taxon>Neobacillus</taxon>
    </lineage>
</organism>
<dbReference type="SUPFAM" id="SSF46894">
    <property type="entry name" value="C-terminal effector domain of the bipartite response regulators"/>
    <property type="match status" value="1"/>
</dbReference>
<dbReference type="InterPro" id="IPR001867">
    <property type="entry name" value="OmpR/PhoB-type_DNA-bd"/>
</dbReference>
<keyword evidence="4" id="KW-0805">Transcription regulation</keyword>
<dbReference type="GO" id="GO:0032993">
    <property type="term" value="C:protein-DNA complex"/>
    <property type="evidence" value="ECO:0007669"/>
    <property type="project" value="TreeGrafter"/>
</dbReference>
<keyword evidence="5 8" id="KW-0238">DNA-binding</keyword>
<dbReference type="InterPro" id="IPR036388">
    <property type="entry name" value="WH-like_DNA-bd_sf"/>
</dbReference>
<dbReference type="EMBL" id="JACCBX010000004">
    <property type="protein sequence ID" value="NYE05451.1"/>
    <property type="molecule type" value="Genomic_DNA"/>
</dbReference>
<reference evidence="12" key="2">
    <citation type="submission" date="2020-08" db="EMBL/GenBank/DDBJ databases">
        <title>The Agave Microbiome: Exploring the role of microbial communities in plant adaptations to desert environments.</title>
        <authorList>
            <person name="Partida-Martinez L.P."/>
        </authorList>
    </citation>
    <scope>NUCLEOTIDE SEQUENCE [LARGE SCALE GENOMIC DNA]</scope>
    <source>
        <strain evidence="12">AT2.8</strain>
    </source>
</reference>
<dbReference type="Gene3D" id="6.10.250.690">
    <property type="match status" value="1"/>
</dbReference>
<dbReference type="CDD" id="cd17574">
    <property type="entry name" value="REC_OmpR"/>
    <property type="match status" value="1"/>
</dbReference>
<feature type="DNA-binding region" description="OmpR/PhoB-type" evidence="8">
    <location>
        <begin position="130"/>
        <end position="228"/>
    </location>
</feature>
<dbReference type="Gene3D" id="1.10.10.10">
    <property type="entry name" value="Winged helix-like DNA-binding domain superfamily/Winged helix DNA-binding domain"/>
    <property type="match status" value="1"/>
</dbReference>